<name>A0ABW8ZKA9_9BURK</name>
<gene>
    <name evidence="1" type="ORF">PQR66_11520</name>
</gene>
<dbReference type="EMBL" id="JAQQFN010000007">
    <property type="protein sequence ID" value="MFL9883659.1"/>
    <property type="molecule type" value="Genomic_DNA"/>
</dbReference>
<protein>
    <submittedName>
        <fullName evidence="1">Uncharacterized protein</fullName>
    </submittedName>
</protein>
<reference evidence="1 2" key="1">
    <citation type="journal article" date="2024" name="Chem. Sci.">
        <title>Discovery of megapolipeptins by genome mining of a Burkholderiales bacteria collection.</title>
        <authorList>
            <person name="Paulo B.S."/>
            <person name="Recchia M.J.J."/>
            <person name="Lee S."/>
            <person name="Fergusson C.H."/>
            <person name="Romanowski S.B."/>
            <person name="Hernandez A."/>
            <person name="Krull N."/>
            <person name="Liu D.Y."/>
            <person name="Cavanagh H."/>
            <person name="Bos A."/>
            <person name="Gray C.A."/>
            <person name="Murphy B.T."/>
            <person name="Linington R.G."/>
            <person name="Eustaquio A.S."/>
        </authorList>
    </citation>
    <scope>NUCLEOTIDE SEQUENCE [LARGE SCALE GENOMIC DNA]</scope>
    <source>
        <strain evidence="1 2">RL16-012-BIC-B</strain>
    </source>
</reference>
<accession>A0ABW8ZKA9</accession>
<dbReference type="Proteomes" id="UP001629249">
    <property type="component" value="Unassembled WGS sequence"/>
</dbReference>
<comment type="caution">
    <text evidence="1">The sequence shown here is derived from an EMBL/GenBank/DDBJ whole genome shotgun (WGS) entry which is preliminary data.</text>
</comment>
<evidence type="ECO:0000313" key="1">
    <source>
        <dbReference type="EMBL" id="MFL9883659.1"/>
    </source>
</evidence>
<evidence type="ECO:0000313" key="2">
    <source>
        <dbReference type="Proteomes" id="UP001629249"/>
    </source>
</evidence>
<organism evidence="1 2">
    <name type="scientific">Paraburkholderia agricolaris</name>
    <dbReference type="NCBI Taxonomy" id="2152888"/>
    <lineage>
        <taxon>Bacteria</taxon>
        <taxon>Pseudomonadati</taxon>
        <taxon>Pseudomonadota</taxon>
        <taxon>Betaproteobacteria</taxon>
        <taxon>Burkholderiales</taxon>
        <taxon>Burkholderiaceae</taxon>
        <taxon>Paraburkholderia</taxon>
    </lineage>
</organism>
<keyword evidence="2" id="KW-1185">Reference proteome</keyword>
<sequence>MTENTQPDPSGSQQAAQADSIVKAMNEIMAEHKAYMETLKNAPPKAVVEPEQGKPVVTKVECDSDKRSARVVAVVRNEGAGLLPAGRVILRQVYKDGSVGETDAYVSIDLQPGNSARIDWIVLNLKDTARLEIASYRYRDSVRSIPMNQTIKKGLVFWKLQET</sequence>
<dbReference type="RefSeq" id="WP_408332300.1">
    <property type="nucleotide sequence ID" value="NZ_JAQQFH010000028.1"/>
</dbReference>
<proteinExistence type="predicted"/>